<dbReference type="InterPro" id="IPR011333">
    <property type="entry name" value="SKP1/BTB/POZ_sf"/>
</dbReference>
<dbReference type="EMBL" id="JABMIG020000082">
    <property type="protein sequence ID" value="KAL3794277.1"/>
    <property type="molecule type" value="Genomic_DNA"/>
</dbReference>
<dbReference type="Gene3D" id="3.30.710.10">
    <property type="entry name" value="Potassium Channel Kv1.1, Chain A"/>
    <property type="match status" value="1"/>
</dbReference>
<gene>
    <name evidence="2" type="ORF">HJC23_012402</name>
</gene>
<evidence type="ECO:0000256" key="1">
    <source>
        <dbReference type="SAM" id="MobiDB-lite"/>
    </source>
</evidence>
<reference evidence="2 3" key="1">
    <citation type="journal article" date="2020" name="G3 (Bethesda)">
        <title>Improved Reference Genome for Cyclotella cryptica CCMP332, a Model for Cell Wall Morphogenesis, Salinity Adaptation, and Lipid Production in Diatoms (Bacillariophyta).</title>
        <authorList>
            <person name="Roberts W.R."/>
            <person name="Downey K.M."/>
            <person name="Ruck E.C."/>
            <person name="Traller J.C."/>
            <person name="Alverson A.J."/>
        </authorList>
    </citation>
    <scope>NUCLEOTIDE SEQUENCE [LARGE SCALE GENOMIC DNA]</scope>
    <source>
        <strain evidence="2 3">CCMP332</strain>
    </source>
</reference>
<keyword evidence="3" id="KW-1185">Reference proteome</keyword>
<protein>
    <recommendedName>
        <fullName evidence="4">BTB domain-containing protein</fullName>
    </recommendedName>
</protein>
<evidence type="ECO:0000313" key="3">
    <source>
        <dbReference type="Proteomes" id="UP001516023"/>
    </source>
</evidence>
<evidence type="ECO:0008006" key="4">
    <source>
        <dbReference type="Google" id="ProtNLM"/>
    </source>
</evidence>
<proteinExistence type="predicted"/>
<feature type="region of interest" description="Disordered" evidence="1">
    <location>
        <begin position="16"/>
        <end position="58"/>
    </location>
</feature>
<dbReference type="Proteomes" id="UP001516023">
    <property type="component" value="Unassembled WGS sequence"/>
</dbReference>
<name>A0ABD3Q1U1_9STRA</name>
<sequence length="516" mass="59007">MTSHYCSDGHRYTPPLPSTILAPSQHAHPSNNRHKVSPSSPLSVDRFSPPDSSHLKQPYNHDLNYHNGHMRGGKHPKLHETFPQHQRTHAPIQTIRNNAAKRHNTNNQKHASQLYNTLTWRMDPADSLSDFKLIVTGVHDNNAINRRTTLNTSCQKRRQKWNVEGLFLDMSGSEDERGDSNNHADPAQLSYEKMKPNHTNYPTQNEYHLHKVNLAVGPRSCEYFSNLFQRQRRRNTKNYDDSEHWIELPISCLSAVPVMLDYIYASSPYDQVHATTETAVSLRYLGTIFGNRSLFNSATDFIHNDLRPETAITYLLHADLYHQKKLRNVCVQICAEEFHQITIRHLAMIPPRLLENILYSKHFNCSDNFAVCSKIAAYCRCQENNIDGNMLLALTDVSVMPEIFPEEALFFIKTMIALGMDLNDDSGEYQHQCNARSLYERCVGATPPIVHEVLDSLCHEGSPGRDLALDDMRVSNVHARQNKLVCADYRQLPPQVKVDLLEYALAKGQNDVEYSI</sequence>
<evidence type="ECO:0000313" key="2">
    <source>
        <dbReference type="EMBL" id="KAL3794277.1"/>
    </source>
</evidence>
<organism evidence="2 3">
    <name type="scientific">Cyclotella cryptica</name>
    <dbReference type="NCBI Taxonomy" id="29204"/>
    <lineage>
        <taxon>Eukaryota</taxon>
        <taxon>Sar</taxon>
        <taxon>Stramenopiles</taxon>
        <taxon>Ochrophyta</taxon>
        <taxon>Bacillariophyta</taxon>
        <taxon>Coscinodiscophyceae</taxon>
        <taxon>Thalassiosirophycidae</taxon>
        <taxon>Stephanodiscales</taxon>
        <taxon>Stephanodiscaceae</taxon>
        <taxon>Cyclotella</taxon>
    </lineage>
</organism>
<comment type="caution">
    <text evidence="2">The sequence shown here is derived from an EMBL/GenBank/DDBJ whole genome shotgun (WGS) entry which is preliminary data.</text>
</comment>
<dbReference type="AlphaFoldDB" id="A0ABD3Q1U1"/>
<accession>A0ABD3Q1U1</accession>